<evidence type="ECO:0000313" key="6">
    <source>
        <dbReference type="Proteomes" id="UP000507470"/>
    </source>
</evidence>
<dbReference type="SMART" id="SM00130">
    <property type="entry name" value="KR"/>
    <property type="match status" value="2"/>
</dbReference>
<keyword evidence="2" id="KW-1015">Disulfide bond</keyword>
<gene>
    <name evidence="5" type="ORF">MCOR_52009</name>
</gene>
<dbReference type="OrthoDB" id="5917794at2759"/>
<dbReference type="InterPro" id="IPR000001">
    <property type="entry name" value="Kringle"/>
</dbReference>
<dbReference type="Gene3D" id="2.40.20.10">
    <property type="entry name" value="Plasminogen Kringle 4"/>
    <property type="match status" value="2"/>
</dbReference>
<evidence type="ECO:0000259" key="4">
    <source>
        <dbReference type="PROSITE" id="PS50070"/>
    </source>
</evidence>
<evidence type="ECO:0000256" key="1">
    <source>
        <dbReference type="ARBA" id="ARBA00022572"/>
    </source>
</evidence>
<dbReference type="InterPro" id="IPR050759">
    <property type="entry name" value="Serine_protease_kringle"/>
</dbReference>
<protein>
    <recommendedName>
        <fullName evidence="4">Kringle domain-containing protein</fullName>
    </recommendedName>
</protein>
<dbReference type="AlphaFoldDB" id="A0A6J8EKU6"/>
<name>A0A6J8EKU6_MYTCO</name>
<dbReference type="EMBL" id="CACVKT020009050">
    <property type="protein sequence ID" value="CAC5419701.1"/>
    <property type="molecule type" value="Genomic_DNA"/>
</dbReference>
<dbReference type="InterPro" id="IPR038178">
    <property type="entry name" value="Kringle_sf"/>
</dbReference>
<dbReference type="PROSITE" id="PS50070">
    <property type="entry name" value="KRINGLE_2"/>
    <property type="match status" value="2"/>
</dbReference>
<sequence length="164" mass="18794">MASMSQRASKDVSCYNKYDKGATYSGAARTAIYEGKNKTCKNWKTYHSNYTSFYPDHNYCRNPKEKEILKPWCYTGPDHQFGLCNIPVCGCRNSINDLKYNGSISTTRFGNTCLRWENAKNYRGQTENYCRTPPNDADNAGGPWCYISRDGWNRCNIPVCEGRI</sequence>
<organism evidence="5 6">
    <name type="scientific">Mytilus coruscus</name>
    <name type="common">Sea mussel</name>
    <dbReference type="NCBI Taxonomy" id="42192"/>
    <lineage>
        <taxon>Eukaryota</taxon>
        <taxon>Metazoa</taxon>
        <taxon>Spiralia</taxon>
        <taxon>Lophotrochozoa</taxon>
        <taxon>Mollusca</taxon>
        <taxon>Bivalvia</taxon>
        <taxon>Autobranchia</taxon>
        <taxon>Pteriomorphia</taxon>
        <taxon>Mytilida</taxon>
        <taxon>Mytiloidea</taxon>
        <taxon>Mytilidae</taxon>
        <taxon>Mytilinae</taxon>
        <taxon>Mytilus</taxon>
    </lineage>
</organism>
<feature type="domain" description="Kringle" evidence="4">
    <location>
        <begin position="56"/>
        <end position="89"/>
    </location>
</feature>
<evidence type="ECO:0000256" key="3">
    <source>
        <dbReference type="PROSITE-ProRule" id="PRU00121"/>
    </source>
</evidence>
<proteinExistence type="predicted"/>
<feature type="domain" description="Kringle" evidence="4">
    <location>
        <begin position="100"/>
        <end position="160"/>
    </location>
</feature>
<dbReference type="Proteomes" id="UP000507470">
    <property type="component" value="Unassembled WGS sequence"/>
</dbReference>
<dbReference type="InterPro" id="IPR013806">
    <property type="entry name" value="Kringle-like"/>
</dbReference>
<keyword evidence="1 3" id="KW-0420">Kringle</keyword>
<accession>A0A6J8EKU6</accession>
<comment type="caution">
    <text evidence="3">Lacks conserved residue(s) required for the propagation of feature annotation.</text>
</comment>
<dbReference type="PANTHER" id="PTHR24261">
    <property type="entry name" value="PLASMINOGEN-RELATED"/>
    <property type="match status" value="1"/>
</dbReference>
<reference evidence="5 6" key="1">
    <citation type="submission" date="2020-06" db="EMBL/GenBank/DDBJ databases">
        <authorList>
            <person name="Li R."/>
            <person name="Bekaert M."/>
        </authorList>
    </citation>
    <scope>NUCLEOTIDE SEQUENCE [LARGE SCALE GENOMIC DNA]</scope>
    <source>
        <strain evidence="6">wild</strain>
    </source>
</reference>
<keyword evidence="6" id="KW-1185">Reference proteome</keyword>
<dbReference type="PANTHER" id="PTHR24261:SF7">
    <property type="entry name" value="KRINGLE DOMAIN-CONTAINING PROTEIN"/>
    <property type="match status" value="1"/>
</dbReference>
<dbReference type="SUPFAM" id="SSF57440">
    <property type="entry name" value="Kringle-like"/>
    <property type="match status" value="2"/>
</dbReference>
<evidence type="ECO:0000313" key="5">
    <source>
        <dbReference type="EMBL" id="CAC5419701.1"/>
    </source>
</evidence>
<evidence type="ECO:0000256" key="2">
    <source>
        <dbReference type="ARBA" id="ARBA00023157"/>
    </source>
</evidence>